<dbReference type="Proteomes" id="UP001150581">
    <property type="component" value="Unassembled WGS sequence"/>
</dbReference>
<sequence>AGDRLVVSGGMGGVGLFAVQLAQLHFGVTDITVTVSADKARKAKELLPKGVAVVEYTGCDYTEMLEDKADVVLDTIGDSAAYKVARSGGRVVSVAMVPDARAIDDFKQPGVALSLWQWLRLLALKCIVACAAWYLTRGFRAKQVEYLYASVVPDGCDLEDSFNPLLEDGRLKVVVTEYPFTEKGVQDAFVELRAGHATGKIVIRVKDD</sequence>
<accession>A0ACC1IGU8</accession>
<evidence type="ECO:0000313" key="2">
    <source>
        <dbReference type="Proteomes" id="UP001150581"/>
    </source>
</evidence>
<name>A0ACC1IGU8_9FUNG</name>
<gene>
    <name evidence="1" type="ORF">LPJ66_007570</name>
</gene>
<reference evidence="1" key="1">
    <citation type="submission" date="2022-07" db="EMBL/GenBank/DDBJ databases">
        <title>Phylogenomic reconstructions and comparative analyses of Kickxellomycotina fungi.</title>
        <authorList>
            <person name="Reynolds N.K."/>
            <person name="Stajich J.E."/>
            <person name="Barry K."/>
            <person name="Grigoriev I.V."/>
            <person name="Crous P."/>
            <person name="Smith M.E."/>
        </authorList>
    </citation>
    <scope>NUCLEOTIDE SEQUENCE</scope>
    <source>
        <strain evidence="1">Benny 63K</strain>
    </source>
</reference>
<proteinExistence type="predicted"/>
<dbReference type="EMBL" id="JANBPG010001369">
    <property type="protein sequence ID" value="KAJ1890294.1"/>
    <property type="molecule type" value="Genomic_DNA"/>
</dbReference>
<organism evidence="1 2">
    <name type="scientific">Kickxella alabastrina</name>
    <dbReference type="NCBI Taxonomy" id="61397"/>
    <lineage>
        <taxon>Eukaryota</taxon>
        <taxon>Fungi</taxon>
        <taxon>Fungi incertae sedis</taxon>
        <taxon>Zoopagomycota</taxon>
        <taxon>Kickxellomycotina</taxon>
        <taxon>Kickxellomycetes</taxon>
        <taxon>Kickxellales</taxon>
        <taxon>Kickxellaceae</taxon>
        <taxon>Kickxella</taxon>
    </lineage>
</organism>
<feature type="non-terminal residue" evidence="1">
    <location>
        <position position="1"/>
    </location>
</feature>
<evidence type="ECO:0000313" key="1">
    <source>
        <dbReference type="EMBL" id="KAJ1890294.1"/>
    </source>
</evidence>
<keyword evidence="2" id="KW-1185">Reference proteome</keyword>
<comment type="caution">
    <text evidence="1">The sequence shown here is derived from an EMBL/GenBank/DDBJ whole genome shotgun (WGS) entry which is preliminary data.</text>
</comment>
<protein>
    <submittedName>
        <fullName evidence="1">Uncharacterized protein</fullName>
    </submittedName>
</protein>